<keyword evidence="6 12" id="KW-0479">Metal-binding</keyword>
<evidence type="ECO:0000256" key="4">
    <source>
        <dbReference type="ARBA" id="ARBA00022670"/>
    </source>
</evidence>
<keyword evidence="9 12" id="KW-1133">Transmembrane helix</keyword>
<dbReference type="STRING" id="766136.BHF68_06305"/>
<dbReference type="Proteomes" id="UP000094296">
    <property type="component" value="Unassembled WGS sequence"/>
</dbReference>
<organism evidence="14 15">
    <name type="scientific">Desulfuribacillus alkaliarsenatis</name>
    <dbReference type="NCBI Taxonomy" id="766136"/>
    <lineage>
        <taxon>Bacteria</taxon>
        <taxon>Bacillati</taxon>
        <taxon>Bacillota</taxon>
        <taxon>Desulfuribacillia</taxon>
        <taxon>Desulfuribacillales</taxon>
        <taxon>Desulfuribacillaceae</taxon>
        <taxon>Desulfuribacillus</taxon>
    </lineage>
</organism>
<evidence type="ECO:0000256" key="5">
    <source>
        <dbReference type="ARBA" id="ARBA00022692"/>
    </source>
</evidence>
<feature type="transmembrane region" description="Helical" evidence="12">
    <location>
        <begin position="153"/>
        <end position="170"/>
    </location>
</feature>
<dbReference type="EC" id="3.4.24.-" evidence="12"/>
<dbReference type="CDD" id="cd07340">
    <property type="entry name" value="M48B_Htpx_like"/>
    <property type="match status" value="1"/>
</dbReference>
<gene>
    <name evidence="12" type="primary">htpX</name>
    <name evidence="14" type="ORF">BHF68_06305</name>
</gene>
<keyword evidence="7 12" id="KW-0378">Hydrolase</keyword>
<dbReference type="GO" id="GO:0008270">
    <property type="term" value="F:zinc ion binding"/>
    <property type="evidence" value="ECO:0007669"/>
    <property type="project" value="UniProtKB-UniRule"/>
</dbReference>
<dbReference type="AlphaFoldDB" id="A0A1E5G1U2"/>
<evidence type="ECO:0000256" key="1">
    <source>
        <dbReference type="ARBA" id="ARBA00004651"/>
    </source>
</evidence>
<evidence type="ECO:0000256" key="2">
    <source>
        <dbReference type="ARBA" id="ARBA00009779"/>
    </source>
</evidence>
<evidence type="ECO:0000256" key="9">
    <source>
        <dbReference type="ARBA" id="ARBA00022989"/>
    </source>
</evidence>
<comment type="subcellular location">
    <subcellularLocation>
        <location evidence="1 12">Cell membrane</location>
        <topology evidence="1 12">Multi-pass membrane protein</topology>
    </subcellularLocation>
</comment>
<evidence type="ECO:0000256" key="8">
    <source>
        <dbReference type="ARBA" id="ARBA00022833"/>
    </source>
</evidence>
<feature type="binding site" evidence="12">
    <location>
        <position position="143"/>
    </location>
    <ligand>
        <name>Zn(2+)</name>
        <dbReference type="ChEBI" id="CHEBI:29105"/>
        <note>catalytic</note>
    </ligand>
</feature>
<evidence type="ECO:0000256" key="6">
    <source>
        <dbReference type="ARBA" id="ARBA00022723"/>
    </source>
</evidence>
<evidence type="ECO:0000313" key="15">
    <source>
        <dbReference type="Proteomes" id="UP000094296"/>
    </source>
</evidence>
<reference evidence="14 15" key="1">
    <citation type="submission" date="2016-09" db="EMBL/GenBank/DDBJ databases">
        <title>Draft genome sequence for the type strain of Desulfuribacillus alkaliarsenatis AHT28, an obligately anaerobic, sulfidogenic bacterium isolated from Russian soda lake sediments.</title>
        <authorList>
            <person name="Abin C.A."/>
            <person name="Hollibaugh J.T."/>
        </authorList>
    </citation>
    <scope>NUCLEOTIDE SEQUENCE [LARGE SCALE GENOMIC DNA]</scope>
    <source>
        <strain evidence="14 15">AHT28</strain>
    </source>
</reference>
<accession>A0A1E5G1U2</accession>
<evidence type="ECO:0000256" key="10">
    <source>
        <dbReference type="ARBA" id="ARBA00023049"/>
    </source>
</evidence>
<dbReference type="GO" id="GO:0006508">
    <property type="term" value="P:proteolysis"/>
    <property type="evidence" value="ECO:0007669"/>
    <property type="project" value="UniProtKB-KW"/>
</dbReference>
<dbReference type="GO" id="GO:0004222">
    <property type="term" value="F:metalloendopeptidase activity"/>
    <property type="evidence" value="ECO:0007669"/>
    <property type="project" value="UniProtKB-UniRule"/>
</dbReference>
<sequence>MYQQINRNKRNTVFFLIVFIGLILVASYFIGYLIDPAASFTFAIIAFVIAAIGVFYSYYNSDKVILKMANARPVSKAQEPYLYHTIEGVAIAAGIPTPKAYVIETDVPNAFATGRNPENGVVAVTRGLMDRLNREELEGVIAHEMAHIKNYDILYSSIVIVLAGTLVYLAEFGTRSMLFRRGGGGNNKGNAAMLIIGVVTIILAPILARLVQMAVSRSREYLADATAARMIGYPKGLSSALRKIAEASNPEKAKKDGFASEATASLFIVNPLMKPSQLSHLLSTHPPIDRRIAALDKM</sequence>
<comment type="cofactor">
    <cofactor evidence="12">
        <name>Zn(2+)</name>
        <dbReference type="ChEBI" id="CHEBI:29105"/>
    </cofactor>
    <text evidence="12">Binds 1 zinc ion per subunit.</text>
</comment>
<feature type="transmembrane region" description="Helical" evidence="12">
    <location>
        <begin position="12"/>
        <end position="34"/>
    </location>
</feature>
<feature type="active site" evidence="12">
    <location>
        <position position="144"/>
    </location>
</feature>
<comment type="similarity">
    <text evidence="2 12">Belongs to the peptidase M48B family.</text>
</comment>
<keyword evidence="8 12" id="KW-0862">Zinc</keyword>
<feature type="binding site" evidence="12">
    <location>
        <position position="147"/>
    </location>
    <ligand>
        <name>Zn(2+)</name>
        <dbReference type="ChEBI" id="CHEBI:29105"/>
        <note>catalytic</note>
    </ligand>
</feature>
<dbReference type="InterPro" id="IPR050083">
    <property type="entry name" value="HtpX_protease"/>
</dbReference>
<dbReference type="Pfam" id="PF01435">
    <property type="entry name" value="Peptidase_M48"/>
    <property type="match status" value="1"/>
</dbReference>
<keyword evidence="3 12" id="KW-1003">Cell membrane</keyword>
<name>A0A1E5G1U2_9FIRM</name>
<feature type="domain" description="Peptidase M48" evidence="13">
    <location>
        <begin position="77"/>
        <end position="297"/>
    </location>
</feature>
<evidence type="ECO:0000313" key="14">
    <source>
        <dbReference type="EMBL" id="OEF96865.1"/>
    </source>
</evidence>
<dbReference type="PANTHER" id="PTHR43221:SF1">
    <property type="entry name" value="PROTEASE HTPX"/>
    <property type="match status" value="1"/>
</dbReference>
<dbReference type="InterPro" id="IPR022919">
    <property type="entry name" value="Pept_M48_protease_HtpX"/>
</dbReference>
<proteinExistence type="inferred from homology"/>
<dbReference type="GO" id="GO:0005886">
    <property type="term" value="C:plasma membrane"/>
    <property type="evidence" value="ECO:0007669"/>
    <property type="project" value="UniProtKB-SubCell"/>
</dbReference>
<feature type="transmembrane region" description="Helical" evidence="12">
    <location>
        <begin position="190"/>
        <end position="211"/>
    </location>
</feature>
<comment type="caution">
    <text evidence="14">The sequence shown here is derived from an EMBL/GenBank/DDBJ whole genome shotgun (WGS) entry which is preliminary data.</text>
</comment>
<feature type="transmembrane region" description="Helical" evidence="12">
    <location>
        <begin position="40"/>
        <end position="59"/>
    </location>
</feature>
<dbReference type="EMBL" id="MIJE01000030">
    <property type="protein sequence ID" value="OEF96865.1"/>
    <property type="molecule type" value="Genomic_DNA"/>
</dbReference>
<protein>
    <recommendedName>
        <fullName evidence="12">Protease HtpX homolog</fullName>
        <ecNumber evidence="12">3.4.24.-</ecNumber>
    </recommendedName>
</protein>
<dbReference type="PANTHER" id="PTHR43221">
    <property type="entry name" value="PROTEASE HTPX"/>
    <property type="match status" value="1"/>
</dbReference>
<evidence type="ECO:0000256" key="7">
    <source>
        <dbReference type="ARBA" id="ARBA00022801"/>
    </source>
</evidence>
<evidence type="ECO:0000256" key="11">
    <source>
        <dbReference type="ARBA" id="ARBA00023136"/>
    </source>
</evidence>
<dbReference type="Gene3D" id="3.30.2010.10">
    <property type="entry name" value="Metalloproteases ('zincins'), catalytic domain"/>
    <property type="match status" value="1"/>
</dbReference>
<dbReference type="InterPro" id="IPR001915">
    <property type="entry name" value="Peptidase_M48"/>
</dbReference>
<evidence type="ECO:0000256" key="12">
    <source>
        <dbReference type="HAMAP-Rule" id="MF_00188"/>
    </source>
</evidence>
<evidence type="ECO:0000256" key="3">
    <source>
        <dbReference type="ARBA" id="ARBA00022475"/>
    </source>
</evidence>
<keyword evidence="5 12" id="KW-0812">Transmembrane</keyword>
<keyword evidence="10 12" id="KW-0482">Metalloprotease</keyword>
<dbReference type="HAMAP" id="MF_00188">
    <property type="entry name" value="Pept_M48_protease_HtpX"/>
    <property type="match status" value="1"/>
</dbReference>
<keyword evidence="15" id="KW-1185">Reference proteome</keyword>
<evidence type="ECO:0000259" key="13">
    <source>
        <dbReference type="Pfam" id="PF01435"/>
    </source>
</evidence>
<keyword evidence="11 12" id="KW-0472">Membrane</keyword>
<keyword evidence="4 12" id="KW-0645">Protease</keyword>
<feature type="binding site" evidence="12">
    <location>
        <position position="220"/>
    </location>
    <ligand>
        <name>Zn(2+)</name>
        <dbReference type="ChEBI" id="CHEBI:29105"/>
        <note>catalytic</note>
    </ligand>
</feature>